<organism evidence="2 3">
    <name type="scientific">Hymenobacter montanus</name>
    <dbReference type="NCBI Taxonomy" id="2771359"/>
    <lineage>
        <taxon>Bacteria</taxon>
        <taxon>Pseudomonadati</taxon>
        <taxon>Bacteroidota</taxon>
        <taxon>Cytophagia</taxon>
        <taxon>Cytophagales</taxon>
        <taxon>Hymenobacteraceae</taxon>
        <taxon>Hymenobacter</taxon>
    </lineage>
</organism>
<protein>
    <submittedName>
        <fullName evidence="2">BLUF domain-containing protein</fullName>
    </submittedName>
</protein>
<dbReference type="GO" id="GO:0071949">
    <property type="term" value="F:FAD binding"/>
    <property type="evidence" value="ECO:0007669"/>
    <property type="project" value="InterPro"/>
</dbReference>
<evidence type="ECO:0000313" key="2">
    <source>
        <dbReference type="EMBL" id="MBD2767550.1"/>
    </source>
</evidence>
<accession>A0A927BC46</accession>
<gene>
    <name evidence="2" type="ORF">IC235_06560</name>
</gene>
<dbReference type="EMBL" id="JACXAD010000005">
    <property type="protein sequence ID" value="MBD2767550.1"/>
    <property type="molecule type" value="Genomic_DNA"/>
</dbReference>
<dbReference type="RefSeq" id="WP_191004366.1">
    <property type="nucleotide sequence ID" value="NZ_JACXAD010000005.1"/>
</dbReference>
<name>A0A927BC46_9BACT</name>
<comment type="caution">
    <text evidence="2">The sequence shown here is derived from an EMBL/GenBank/DDBJ whole genome shotgun (WGS) entry which is preliminary data.</text>
</comment>
<keyword evidence="3" id="KW-1185">Reference proteome</keyword>
<dbReference type="GO" id="GO:0009882">
    <property type="term" value="F:blue light photoreceptor activity"/>
    <property type="evidence" value="ECO:0007669"/>
    <property type="project" value="InterPro"/>
</dbReference>
<dbReference type="PROSITE" id="PS50925">
    <property type="entry name" value="BLUF"/>
    <property type="match status" value="1"/>
</dbReference>
<dbReference type="Pfam" id="PF04940">
    <property type="entry name" value="BLUF"/>
    <property type="match status" value="1"/>
</dbReference>
<dbReference type="InterPro" id="IPR036046">
    <property type="entry name" value="Acylphosphatase-like_dom_sf"/>
</dbReference>
<reference evidence="2" key="1">
    <citation type="submission" date="2020-09" db="EMBL/GenBank/DDBJ databases">
        <authorList>
            <person name="Kim M.K."/>
        </authorList>
    </citation>
    <scope>NUCLEOTIDE SEQUENCE</scope>
    <source>
        <strain evidence="2">BT664</strain>
    </source>
</reference>
<dbReference type="InterPro" id="IPR007024">
    <property type="entry name" value="BLUF_domain"/>
</dbReference>
<evidence type="ECO:0000259" key="1">
    <source>
        <dbReference type="PROSITE" id="PS50925"/>
    </source>
</evidence>
<dbReference type="SMART" id="SM01034">
    <property type="entry name" value="BLUF"/>
    <property type="match status" value="1"/>
</dbReference>
<proteinExistence type="predicted"/>
<evidence type="ECO:0000313" key="3">
    <source>
        <dbReference type="Proteomes" id="UP000612233"/>
    </source>
</evidence>
<sequence>MPLHHLSYQSTALLSVSDTVMQDLLAKSRTYNTAHEVSGMLLYRDGQFVQVLEGEESVVRALYEKIRRDPRHTDVVKLADEPLTQRKFGAWAMAYRP</sequence>
<dbReference type="Gene3D" id="3.30.70.100">
    <property type="match status" value="1"/>
</dbReference>
<feature type="domain" description="BLUF" evidence="1">
    <location>
        <begin position="3"/>
        <end position="94"/>
    </location>
</feature>
<dbReference type="Proteomes" id="UP000612233">
    <property type="component" value="Unassembled WGS sequence"/>
</dbReference>
<dbReference type="SUPFAM" id="SSF54975">
    <property type="entry name" value="Acylphosphatase/BLUF domain-like"/>
    <property type="match status" value="1"/>
</dbReference>
<dbReference type="AlphaFoldDB" id="A0A927BC46"/>